<gene>
    <name evidence="2" type="ORF">AWL63_08545</name>
</gene>
<dbReference type="AlphaFoldDB" id="A0A1B3Z986"/>
<dbReference type="STRING" id="1560345.AWL63_08545"/>
<dbReference type="OrthoDB" id="287932at2"/>
<dbReference type="PANTHER" id="PTHR33336:SF3">
    <property type="entry name" value="ABM DOMAIN-CONTAINING PROTEIN"/>
    <property type="match status" value="1"/>
</dbReference>
<keyword evidence="2" id="KW-0560">Oxidoreductase</keyword>
<dbReference type="RefSeq" id="WP_069204577.1">
    <property type="nucleotide sequence ID" value="NZ_CP014168.1"/>
</dbReference>
<name>A0A1B3Z986_9SPHN</name>
<dbReference type="Pfam" id="PF03992">
    <property type="entry name" value="ABM"/>
    <property type="match status" value="1"/>
</dbReference>
<evidence type="ECO:0000259" key="1">
    <source>
        <dbReference type="PROSITE" id="PS51725"/>
    </source>
</evidence>
<keyword evidence="3" id="KW-1185">Reference proteome</keyword>
<protein>
    <submittedName>
        <fullName evidence="2">Antibiotic biosynthesis monooxygenase</fullName>
    </submittedName>
</protein>
<dbReference type="Proteomes" id="UP000094256">
    <property type="component" value="Chromosome"/>
</dbReference>
<feature type="domain" description="ABM" evidence="1">
    <location>
        <begin position="2"/>
        <end position="94"/>
    </location>
</feature>
<dbReference type="InterPro" id="IPR007138">
    <property type="entry name" value="ABM_dom"/>
</dbReference>
<dbReference type="KEGG" id="span:AWL63_08545"/>
<dbReference type="Gene3D" id="3.30.70.100">
    <property type="match status" value="1"/>
</dbReference>
<dbReference type="SUPFAM" id="SSF54909">
    <property type="entry name" value="Dimeric alpha+beta barrel"/>
    <property type="match status" value="1"/>
</dbReference>
<evidence type="ECO:0000313" key="3">
    <source>
        <dbReference type="Proteomes" id="UP000094256"/>
    </source>
</evidence>
<dbReference type="InterPro" id="IPR011008">
    <property type="entry name" value="Dimeric_a/b-barrel"/>
</dbReference>
<dbReference type="PROSITE" id="PS51725">
    <property type="entry name" value="ABM"/>
    <property type="match status" value="1"/>
</dbReference>
<dbReference type="GO" id="GO:0004497">
    <property type="term" value="F:monooxygenase activity"/>
    <property type="evidence" value="ECO:0007669"/>
    <property type="project" value="UniProtKB-KW"/>
</dbReference>
<sequence>MLLIVGTIRFPAENVAAARGAIEALVTATRAEDGCFEYRFAEDVLEPGLIHITERWRDRAALDAHFQTPHIAAWRAAGTTLGVSDRALMLYTVDDGETL</sequence>
<dbReference type="EMBL" id="CP014168">
    <property type="protein sequence ID" value="AOH84011.1"/>
    <property type="molecule type" value="Genomic_DNA"/>
</dbReference>
<evidence type="ECO:0000313" key="2">
    <source>
        <dbReference type="EMBL" id="AOH84011.1"/>
    </source>
</evidence>
<reference evidence="2 3" key="1">
    <citation type="submission" date="2016-01" db="EMBL/GenBank/DDBJ databases">
        <title>Complete genome and mega plasmid sequence of Sphingomonas panacis DCY99 elicits systemic resistance in rice to Xanthomonas oryzae.</title>
        <authorList>
            <person name="Kim Y.J."/>
            <person name="Yang D.C."/>
            <person name="Sing P."/>
        </authorList>
    </citation>
    <scope>NUCLEOTIDE SEQUENCE [LARGE SCALE GENOMIC DNA]</scope>
    <source>
        <strain evidence="2 3">DCY99</strain>
    </source>
</reference>
<keyword evidence="2" id="KW-0503">Monooxygenase</keyword>
<organism evidence="2 3">
    <name type="scientific">Sphingomonas panacis</name>
    <dbReference type="NCBI Taxonomy" id="1560345"/>
    <lineage>
        <taxon>Bacteria</taxon>
        <taxon>Pseudomonadati</taxon>
        <taxon>Pseudomonadota</taxon>
        <taxon>Alphaproteobacteria</taxon>
        <taxon>Sphingomonadales</taxon>
        <taxon>Sphingomonadaceae</taxon>
        <taxon>Sphingomonas</taxon>
    </lineage>
</organism>
<dbReference type="PANTHER" id="PTHR33336">
    <property type="entry name" value="QUINOL MONOOXYGENASE YGIN-RELATED"/>
    <property type="match status" value="1"/>
</dbReference>
<dbReference type="InterPro" id="IPR050744">
    <property type="entry name" value="AI-2_Isomerase_LsrG"/>
</dbReference>
<proteinExistence type="predicted"/>
<accession>A0A1B3Z986</accession>